<keyword evidence="1" id="KW-0805">Transcription regulation</keyword>
<dbReference type="Gene3D" id="2.60.120.10">
    <property type="entry name" value="Jelly Rolls"/>
    <property type="match status" value="1"/>
</dbReference>
<dbReference type="EMBL" id="SSFD01000085">
    <property type="protein sequence ID" value="TXH87556.1"/>
    <property type="molecule type" value="Genomic_DNA"/>
</dbReference>
<dbReference type="InterPro" id="IPR020449">
    <property type="entry name" value="Tscrpt_reg_AraC-type_HTH"/>
</dbReference>
<evidence type="ECO:0000256" key="4">
    <source>
        <dbReference type="SAM" id="MobiDB-lite"/>
    </source>
</evidence>
<dbReference type="SUPFAM" id="SSF46689">
    <property type="entry name" value="Homeodomain-like"/>
    <property type="match status" value="2"/>
</dbReference>
<dbReference type="PROSITE" id="PS01124">
    <property type="entry name" value="HTH_ARAC_FAMILY_2"/>
    <property type="match status" value="1"/>
</dbReference>
<dbReference type="InterPro" id="IPR018062">
    <property type="entry name" value="HTH_AraC-typ_CS"/>
</dbReference>
<evidence type="ECO:0000256" key="2">
    <source>
        <dbReference type="ARBA" id="ARBA00023125"/>
    </source>
</evidence>
<keyword evidence="3" id="KW-0804">Transcription</keyword>
<dbReference type="InterPro" id="IPR009057">
    <property type="entry name" value="Homeodomain-like_sf"/>
</dbReference>
<dbReference type="PANTHER" id="PTHR43280:SF27">
    <property type="entry name" value="TRANSCRIPTIONAL REGULATOR MTLR"/>
    <property type="match status" value="1"/>
</dbReference>
<keyword evidence="2" id="KW-0238">DNA-binding</keyword>
<dbReference type="PRINTS" id="PR00032">
    <property type="entry name" value="HTHARAC"/>
</dbReference>
<dbReference type="PANTHER" id="PTHR43280">
    <property type="entry name" value="ARAC-FAMILY TRANSCRIPTIONAL REGULATOR"/>
    <property type="match status" value="1"/>
</dbReference>
<reference evidence="6 7" key="1">
    <citation type="submission" date="2018-09" db="EMBL/GenBank/DDBJ databases">
        <title>Metagenome Assembled Genomes from an Advanced Water Purification Facility.</title>
        <authorList>
            <person name="Stamps B.W."/>
            <person name="Spear J.R."/>
        </authorList>
    </citation>
    <scope>NUCLEOTIDE SEQUENCE [LARGE SCALE GENOMIC DNA]</scope>
    <source>
        <strain evidence="6">Bin_27_1</strain>
    </source>
</reference>
<sequence>MGGKRHWDPRESMIERLPNEIVASCQQPGIMAAPHWHAQAEINYVFRGALEYEMPGYGVRIGAGDVALFWGGLPHRVLDTDEDTYFHVIHLPLFHFFRLRLSPHLQQRLMLGGTLVSAGTQPEDDLAFTRRARYLDSDDPRLIQHAVDELLLRIEQIGLDQHVIHEPKKPGIGASVGTEQPSFQSIRRLFGYIAENFREDIDCVDIAASADIHPKYAMSVFKKSTGMSLGEYVTLLRLSYAQALLMKDEASILQIAMDSGFGSVSAFNKCFRKQSGMTPSEFKRERSPSQGGLARS</sequence>
<dbReference type="GO" id="GO:0003700">
    <property type="term" value="F:DNA-binding transcription factor activity"/>
    <property type="evidence" value="ECO:0007669"/>
    <property type="project" value="InterPro"/>
</dbReference>
<dbReference type="InterPro" id="IPR011051">
    <property type="entry name" value="RmlC_Cupin_sf"/>
</dbReference>
<dbReference type="GO" id="GO:0043565">
    <property type="term" value="F:sequence-specific DNA binding"/>
    <property type="evidence" value="ECO:0007669"/>
    <property type="project" value="InterPro"/>
</dbReference>
<evidence type="ECO:0000256" key="1">
    <source>
        <dbReference type="ARBA" id="ARBA00023015"/>
    </source>
</evidence>
<dbReference type="SUPFAM" id="SSF51182">
    <property type="entry name" value="RmlC-like cupins"/>
    <property type="match status" value="1"/>
</dbReference>
<dbReference type="AlphaFoldDB" id="A0A5C7SWW7"/>
<dbReference type="InterPro" id="IPR013096">
    <property type="entry name" value="Cupin_2"/>
</dbReference>
<evidence type="ECO:0000256" key="3">
    <source>
        <dbReference type="ARBA" id="ARBA00023163"/>
    </source>
</evidence>
<accession>A0A5C7SWW7</accession>
<dbReference type="Pfam" id="PF12833">
    <property type="entry name" value="HTH_18"/>
    <property type="match status" value="1"/>
</dbReference>
<protein>
    <submittedName>
        <fullName evidence="6">Helix-turn-helix domain-containing protein</fullName>
    </submittedName>
</protein>
<evidence type="ECO:0000313" key="7">
    <source>
        <dbReference type="Proteomes" id="UP000321192"/>
    </source>
</evidence>
<dbReference type="InterPro" id="IPR014710">
    <property type="entry name" value="RmlC-like_jellyroll"/>
</dbReference>
<gene>
    <name evidence="6" type="ORF">E6Q80_06180</name>
</gene>
<evidence type="ECO:0000313" key="6">
    <source>
        <dbReference type="EMBL" id="TXH87556.1"/>
    </source>
</evidence>
<feature type="region of interest" description="Disordered" evidence="4">
    <location>
        <begin position="277"/>
        <end position="296"/>
    </location>
</feature>
<comment type="caution">
    <text evidence="6">The sequence shown here is derived from an EMBL/GenBank/DDBJ whole genome shotgun (WGS) entry which is preliminary data.</text>
</comment>
<dbReference type="Proteomes" id="UP000321192">
    <property type="component" value="Unassembled WGS sequence"/>
</dbReference>
<feature type="domain" description="HTH araC/xylS-type" evidence="5">
    <location>
        <begin position="187"/>
        <end position="285"/>
    </location>
</feature>
<evidence type="ECO:0000259" key="5">
    <source>
        <dbReference type="PROSITE" id="PS01124"/>
    </source>
</evidence>
<dbReference type="PROSITE" id="PS00041">
    <property type="entry name" value="HTH_ARAC_FAMILY_1"/>
    <property type="match status" value="1"/>
</dbReference>
<dbReference type="InterPro" id="IPR018060">
    <property type="entry name" value="HTH_AraC"/>
</dbReference>
<proteinExistence type="predicted"/>
<dbReference type="SMART" id="SM00342">
    <property type="entry name" value="HTH_ARAC"/>
    <property type="match status" value="1"/>
</dbReference>
<dbReference type="Gene3D" id="1.10.10.60">
    <property type="entry name" value="Homeodomain-like"/>
    <property type="match status" value="2"/>
</dbReference>
<name>A0A5C7SWW7_THASP</name>
<dbReference type="Pfam" id="PF07883">
    <property type="entry name" value="Cupin_2"/>
    <property type="match status" value="1"/>
</dbReference>
<organism evidence="6 7">
    <name type="scientific">Thauera aminoaromatica</name>
    <dbReference type="NCBI Taxonomy" id="164330"/>
    <lineage>
        <taxon>Bacteria</taxon>
        <taxon>Pseudomonadati</taxon>
        <taxon>Pseudomonadota</taxon>
        <taxon>Betaproteobacteria</taxon>
        <taxon>Rhodocyclales</taxon>
        <taxon>Zoogloeaceae</taxon>
        <taxon>Thauera</taxon>
    </lineage>
</organism>